<name>A0A803LHW7_CHEQI</name>
<dbReference type="CDD" id="cd09272">
    <property type="entry name" value="RNase_HI_RT_Ty1"/>
    <property type="match status" value="1"/>
</dbReference>
<protein>
    <submittedName>
        <fullName evidence="1">Uncharacterized protein</fullName>
    </submittedName>
</protein>
<dbReference type="AlphaFoldDB" id="A0A803LHW7"/>
<evidence type="ECO:0000313" key="1">
    <source>
        <dbReference type="EnsemblPlants" id="AUR62013564-RA:cds"/>
    </source>
</evidence>
<dbReference type="EnsemblPlants" id="AUR62013564-RA">
    <property type="protein sequence ID" value="AUR62013564-RA:cds"/>
    <property type="gene ID" value="AUR62013564"/>
</dbReference>
<dbReference type="Proteomes" id="UP000596660">
    <property type="component" value="Unplaced"/>
</dbReference>
<dbReference type="PANTHER" id="PTHR11439">
    <property type="entry name" value="GAG-POL-RELATED RETROTRANSPOSON"/>
    <property type="match status" value="1"/>
</dbReference>
<dbReference type="OMA" id="WNSMINI"/>
<proteinExistence type="predicted"/>
<dbReference type="InterPro" id="IPR012337">
    <property type="entry name" value="RNaseH-like_sf"/>
</dbReference>
<organism evidence="1 2">
    <name type="scientific">Chenopodium quinoa</name>
    <name type="common">Quinoa</name>
    <dbReference type="NCBI Taxonomy" id="63459"/>
    <lineage>
        <taxon>Eukaryota</taxon>
        <taxon>Viridiplantae</taxon>
        <taxon>Streptophyta</taxon>
        <taxon>Embryophyta</taxon>
        <taxon>Tracheophyta</taxon>
        <taxon>Spermatophyta</taxon>
        <taxon>Magnoliopsida</taxon>
        <taxon>eudicotyledons</taxon>
        <taxon>Gunneridae</taxon>
        <taxon>Pentapetalae</taxon>
        <taxon>Caryophyllales</taxon>
        <taxon>Chenopodiaceae</taxon>
        <taxon>Chenopodioideae</taxon>
        <taxon>Atripliceae</taxon>
        <taxon>Chenopodium</taxon>
    </lineage>
</organism>
<dbReference type="SUPFAM" id="SSF53098">
    <property type="entry name" value="Ribonuclease H-like"/>
    <property type="match status" value="1"/>
</dbReference>
<dbReference type="Gramene" id="AUR62013564-RA">
    <property type="protein sequence ID" value="AUR62013564-RA:cds"/>
    <property type="gene ID" value="AUR62013564"/>
</dbReference>
<reference evidence="1" key="2">
    <citation type="submission" date="2021-03" db="UniProtKB">
        <authorList>
            <consortium name="EnsemblPlants"/>
        </authorList>
    </citation>
    <scope>IDENTIFICATION</scope>
</reference>
<evidence type="ECO:0000313" key="2">
    <source>
        <dbReference type="Proteomes" id="UP000596660"/>
    </source>
</evidence>
<accession>A0A803LHW7</accession>
<dbReference type="PANTHER" id="PTHR11439:SF498">
    <property type="entry name" value="DNAK FAMILY PROTEIN"/>
    <property type="match status" value="1"/>
</dbReference>
<reference evidence="1" key="1">
    <citation type="journal article" date="2017" name="Nature">
        <title>The genome of Chenopodium quinoa.</title>
        <authorList>
            <person name="Jarvis D.E."/>
            <person name="Ho Y.S."/>
            <person name="Lightfoot D.J."/>
            <person name="Schmoeckel S.M."/>
            <person name="Li B."/>
            <person name="Borm T.J.A."/>
            <person name="Ohyanagi H."/>
            <person name="Mineta K."/>
            <person name="Michell C.T."/>
            <person name="Saber N."/>
            <person name="Kharbatia N.M."/>
            <person name="Rupper R.R."/>
            <person name="Sharp A.R."/>
            <person name="Dally N."/>
            <person name="Boughton B.A."/>
            <person name="Woo Y.H."/>
            <person name="Gao G."/>
            <person name="Schijlen E.G.W.M."/>
            <person name="Guo X."/>
            <person name="Momin A.A."/>
            <person name="Negrao S."/>
            <person name="Al-Babili S."/>
            <person name="Gehring C."/>
            <person name="Roessner U."/>
            <person name="Jung C."/>
            <person name="Murphy K."/>
            <person name="Arold S.T."/>
            <person name="Gojobori T."/>
            <person name="van der Linden C.G."/>
            <person name="van Loo E.N."/>
            <person name="Jellen E.N."/>
            <person name="Maughan P.J."/>
            <person name="Tester M."/>
        </authorList>
    </citation>
    <scope>NUCLEOTIDE SEQUENCE [LARGE SCALE GENOMIC DNA]</scope>
    <source>
        <strain evidence="1">cv. PI 614886</strain>
    </source>
</reference>
<sequence>MLKTISTTRSNISDLIMLWNSMINIAKISLQILELFIRLLMWIDLSKMPEQKESTGISLKIARALRFQAGLSLHYWGECVMTAVHLINRLPTPVLKNKTPYQVLFKSAPNYSHLRVFGCLAFAANPSSSTEKLHPRGVACVLLGYPATQKESQDPVFFKHAVTATLASCPSTRRSTTGYCVLLGNSPISWKAKKQSLVARSSAEAKYRAMALTASAIAIAANPVLHERTKHVEIDCHYVRDIVKSSELITAHVASEQHLVDILTKGHSVKQHQQLLLKLGAIPSSSTQLEGG</sequence>
<keyword evidence="2" id="KW-1185">Reference proteome</keyword>